<comment type="caution">
    <text evidence="2">The sequence shown here is derived from an EMBL/GenBank/DDBJ whole genome shotgun (WGS) entry which is preliminary data.</text>
</comment>
<evidence type="ECO:0000256" key="1">
    <source>
        <dbReference type="SAM" id="MobiDB-lite"/>
    </source>
</evidence>
<sequence>MQTPATACGTCAGLSAFPSSSPRHACGAPPGSGGFRKLPGPPTRAPRFRLLAPMASAVDSPGSSSNFAKRMERAWLISQGIVNCADCKGTGFRAKWLEEPPVN</sequence>
<reference evidence="2 3" key="1">
    <citation type="journal article" date="2019" name="Sci. Rep.">
        <title>A high-quality genome of Eragrostis curvula grass provides insights into Poaceae evolution and supports new strategies to enhance forage quality.</title>
        <authorList>
            <person name="Carballo J."/>
            <person name="Santos B.A.C.M."/>
            <person name="Zappacosta D."/>
            <person name="Garbus I."/>
            <person name="Selva J.P."/>
            <person name="Gallo C.A."/>
            <person name="Diaz A."/>
            <person name="Albertini E."/>
            <person name="Caccamo M."/>
            <person name="Echenique V."/>
        </authorList>
    </citation>
    <scope>NUCLEOTIDE SEQUENCE [LARGE SCALE GENOMIC DNA]</scope>
    <source>
        <strain evidence="3">cv. Victoria</strain>
        <tissue evidence="2">Leaf</tissue>
    </source>
</reference>
<organism evidence="2 3">
    <name type="scientific">Eragrostis curvula</name>
    <name type="common">weeping love grass</name>
    <dbReference type="NCBI Taxonomy" id="38414"/>
    <lineage>
        <taxon>Eukaryota</taxon>
        <taxon>Viridiplantae</taxon>
        <taxon>Streptophyta</taxon>
        <taxon>Embryophyta</taxon>
        <taxon>Tracheophyta</taxon>
        <taxon>Spermatophyta</taxon>
        <taxon>Magnoliopsida</taxon>
        <taxon>Liliopsida</taxon>
        <taxon>Poales</taxon>
        <taxon>Poaceae</taxon>
        <taxon>PACMAD clade</taxon>
        <taxon>Chloridoideae</taxon>
        <taxon>Eragrostideae</taxon>
        <taxon>Eragrostidinae</taxon>
        <taxon>Eragrostis</taxon>
    </lineage>
</organism>
<dbReference type="EMBL" id="RWGY01000039">
    <property type="protein sequence ID" value="TVU09574.1"/>
    <property type="molecule type" value="Genomic_DNA"/>
</dbReference>
<proteinExistence type="predicted"/>
<protein>
    <submittedName>
        <fullName evidence="2">Uncharacterized protein</fullName>
    </submittedName>
</protein>
<dbReference type="Gramene" id="TVU09574">
    <property type="protein sequence ID" value="TVU09574"/>
    <property type="gene ID" value="EJB05_43058"/>
</dbReference>
<evidence type="ECO:0000313" key="2">
    <source>
        <dbReference type="EMBL" id="TVU09574.1"/>
    </source>
</evidence>
<feature type="region of interest" description="Disordered" evidence="1">
    <location>
        <begin position="17"/>
        <end position="44"/>
    </location>
</feature>
<dbReference type="OrthoDB" id="535916at2759"/>
<keyword evidence="3" id="KW-1185">Reference proteome</keyword>
<dbReference type="AlphaFoldDB" id="A0A5J9TE35"/>
<gene>
    <name evidence="2" type="ORF">EJB05_43058</name>
</gene>
<name>A0A5J9TE35_9POAL</name>
<dbReference type="Proteomes" id="UP000324897">
    <property type="component" value="Chromosome 3"/>
</dbReference>
<evidence type="ECO:0000313" key="3">
    <source>
        <dbReference type="Proteomes" id="UP000324897"/>
    </source>
</evidence>
<accession>A0A5J9TE35</accession>